<evidence type="ECO:0000313" key="12">
    <source>
        <dbReference type="EMBL" id="MCY0386669.1"/>
    </source>
</evidence>
<keyword evidence="13" id="KW-1185">Reference proteome</keyword>
<dbReference type="EMBL" id="JAPMXC010000001">
    <property type="protein sequence ID" value="MCY0386669.1"/>
    <property type="molecule type" value="Genomic_DNA"/>
</dbReference>
<protein>
    <submittedName>
        <fullName evidence="12">Porin</fullName>
    </submittedName>
</protein>
<evidence type="ECO:0000256" key="6">
    <source>
        <dbReference type="ARBA" id="ARBA00022729"/>
    </source>
</evidence>
<keyword evidence="6" id="KW-0732">Signal</keyword>
<dbReference type="Gene3D" id="2.40.160.10">
    <property type="entry name" value="Porin"/>
    <property type="match status" value="1"/>
</dbReference>
<accession>A0ABT3ZJH0</accession>
<gene>
    <name evidence="12" type="ORF">OVY01_05340</name>
</gene>
<dbReference type="InterPro" id="IPR033900">
    <property type="entry name" value="Gram_neg_porin_domain"/>
</dbReference>
<evidence type="ECO:0000256" key="3">
    <source>
        <dbReference type="ARBA" id="ARBA00022448"/>
    </source>
</evidence>
<reference evidence="12" key="1">
    <citation type="submission" date="2022-11" db="EMBL/GenBank/DDBJ databases">
        <title>Robbsia betulipollinis sp. nov., isolated from pollen of birch (Betula pendula).</title>
        <authorList>
            <person name="Shi H."/>
            <person name="Ambika Manirajan B."/>
            <person name="Ratering S."/>
            <person name="Geissler-Plaum R."/>
            <person name="Schnell S."/>
        </authorList>
    </citation>
    <scope>NUCLEOTIDE SEQUENCE</scope>
    <source>
        <strain evidence="12">Bb-Pol-6</strain>
    </source>
</reference>
<keyword evidence="4" id="KW-1134">Transmembrane beta strand</keyword>
<evidence type="ECO:0000256" key="9">
    <source>
        <dbReference type="ARBA" id="ARBA00023136"/>
    </source>
</evidence>
<keyword evidence="8" id="KW-0626">Porin</keyword>
<evidence type="ECO:0000256" key="8">
    <source>
        <dbReference type="ARBA" id="ARBA00023114"/>
    </source>
</evidence>
<keyword evidence="3" id="KW-0813">Transport</keyword>
<dbReference type="CDD" id="cd00342">
    <property type="entry name" value="gram_neg_porins"/>
    <property type="match status" value="1"/>
</dbReference>
<dbReference type="Proteomes" id="UP001082899">
    <property type="component" value="Unassembled WGS sequence"/>
</dbReference>
<dbReference type="RefSeq" id="WP_267846217.1">
    <property type="nucleotide sequence ID" value="NZ_JAPMXC010000001.1"/>
</dbReference>
<comment type="caution">
    <text evidence="12">The sequence shown here is derived from an EMBL/GenBank/DDBJ whole genome shotgun (WGS) entry which is preliminary data.</text>
</comment>
<dbReference type="InterPro" id="IPR050298">
    <property type="entry name" value="Gram-neg_bact_OMP"/>
</dbReference>
<sequence>MAIGAAVASGGVHAQSSVTLYGLLDVGVDYISNQKGTSGGSGKSVGLQSGNLNPDRWGLRGSEDLGAGLSAIFTLENGFTLNNGKFGQGGDEFGRQAFVGLASRQYGQVTLGRQYDDVLNFISPLSAAGLGFGGVLASHPFDNDNLALSARMNNAVMFRSIDYSGLKVGGGYAFSNSATGFRQNNAFTAAASYDRGNLSLAAAFFQANHPGGVNSGNTAGGALSSSDTDAQLVGDRQRIYAAAAHYVLGATEVGFVFTRTSLDGPSEIAHGGAYVPLVGNWITFYNYELNARYAVTPAFHVGGAYTYTQGHFVGASSSVSPKWNQLMLQADYALSRRTDVYLEGTYQRVTNTSVAALSDAGIYSFGTSSSNRQAIVAVGIRTKF</sequence>
<evidence type="ECO:0000259" key="11">
    <source>
        <dbReference type="Pfam" id="PF13609"/>
    </source>
</evidence>
<keyword evidence="7" id="KW-0406">Ion transport</keyword>
<evidence type="ECO:0000256" key="10">
    <source>
        <dbReference type="ARBA" id="ARBA00023237"/>
    </source>
</evidence>
<dbReference type="PANTHER" id="PTHR34501">
    <property type="entry name" value="PROTEIN YDDL-RELATED"/>
    <property type="match status" value="1"/>
</dbReference>
<evidence type="ECO:0000313" key="13">
    <source>
        <dbReference type="Proteomes" id="UP001082899"/>
    </source>
</evidence>
<evidence type="ECO:0000256" key="1">
    <source>
        <dbReference type="ARBA" id="ARBA00004571"/>
    </source>
</evidence>
<keyword evidence="5" id="KW-0812">Transmembrane</keyword>
<dbReference type="SUPFAM" id="SSF56935">
    <property type="entry name" value="Porins"/>
    <property type="match status" value="1"/>
</dbReference>
<name>A0ABT3ZJH0_9BURK</name>
<evidence type="ECO:0000256" key="7">
    <source>
        <dbReference type="ARBA" id="ARBA00023065"/>
    </source>
</evidence>
<keyword evidence="9" id="KW-0472">Membrane</keyword>
<keyword evidence="10" id="KW-0998">Cell outer membrane</keyword>
<comment type="subunit">
    <text evidence="2">Homotrimer.</text>
</comment>
<organism evidence="12 13">
    <name type="scientific">Robbsia betulipollinis</name>
    <dbReference type="NCBI Taxonomy" id="2981849"/>
    <lineage>
        <taxon>Bacteria</taxon>
        <taxon>Pseudomonadati</taxon>
        <taxon>Pseudomonadota</taxon>
        <taxon>Betaproteobacteria</taxon>
        <taxon>Burkholderiales</taxon>
        <taxon>Burkholderiaceae</taxon>
        <taxon>Robbsia</taxon>
    </lineage>
</organism>
<evidence type="ECO:0000256" key="2">
    <source>
        <dbReference type="ARBA" id="ARBA00011233"/>
    </source>
</evidence>
<evidence type="ECO:0000256" key="4">
    <source>
        <dbReference type="ARBA" id="ARBA00022452"/>
    </source>
</evidence>
<dbReference type="InterPro" id="IPR023614">
    <property type="entry name" value="Porin_dom_sf"/>
</dbReference>
<proteinExistence type="predicted"/>
<dbReference type="PANTHER" id="PTHR34501:SF9">
    <property type="entry name" value="MAJOR OUTER MEMBRANE PROTEIN P.IA"/>
    <property type="match status" value="1"/>
</dbReference>
<feature type="domain" description="Porin" evidence="11">
    <location>
        <begin position="5"/>
        <end position="351"/>
    </location>
</feature>
<comment type="subcellular location">
    <subcellularLocation>
        <location evidence="1">Cell outer membrane</location>
        <topology evidence="1">Multi-pass membrane protein</topology>
    </subcellularLocation>
</comment>
<evidence type="ECO:0000256" key="5">
    <source>
        <dbReference type="ARBA" id="ARBA00022692"/>
    </source>
</evidence>
<dbReference type="Pfam" id="PF13609">
    <property type="entry name" value="Porin_4"/>
    <property type="match status" value="1"/>
</dbReference>